<reference evidence="9 10" key="1">
    <citation type="submission" date="2019-10" db="EMBL/GenBank/DDBJ databases">
        <title>Georgenia wutianyii sp. nov. and Georgenia yuyongxinii sp. nov. isolated from plateau pika (Ochotona curzoniae) in the Qinghai-Tibet plateau of China.</title>
        <authorList>
            <person name="Tian Z."/>
        </authorList>
    </citation>
    <scope>NUCLEOTIDE SEQUENCE [LARGE SCALE GENOMIC DNA]</scope>
    <source>
        <strain evidence="9 10">JCM 19765</strain>
    </source>
</reference>
<keyword evidence="7 8" id="KW-0472">Membrane</keyword>
<evidence type="ECO:0000313" key="9">
    <source>
        <dbReference type="EMBL" id="MPV36002.1"/>
    </source>
</evidence>
<dbReference type="GO" id="GO:0046872">
    <property type="term" value="F:metal ion binding"/>
    <property type="evidence" value="ECO:0007669"/>
    <property type="project" value="UniProtKB-KW"/>
</dbReference>
<accession>A0A6N7EC58</accession>
<dbReference type="AlphaFoldDB" id="A0A6N7EC58"/>
<proteinExistence type="predicted"/>
<evidence type="ECO:0000256" key="5">
    <source>
        <dbReference type="ARBA" id="ARBA00022989"/>
    </source>
</evidence>
<name>A0A6N7EC58_9MICO</name>
<evidence type="ECO:0000256" key="2">
    <source>
        <dbReference type="ARBA" id="ARBA00022617"/>
    </source>
</evidence>
<dbReference type="SUPFAM" id="SSF81343">
    <property type="entry name" value="Fumarate reductase respiratory complex transmembrane subunits"/>
    <property type="match status" value="1"/>
</dbReference>
<comment type="subcellular location">
    <subcellularLocation>
        <location evidence="1">Membrane</location>
    </subcellularLocation>
</comment>
<dbReference type="InterPro" id="IPR000701">
    <property type="entry name" value="SuccDH_FuR_B_TM-su"/>
</dbReference>
<evidence type="ECO:0000256" key="7">
    <source>
        <dbReference type="ARBA" id="ARBA00023136"/>
    </source>
</evidence>
<dbReference type="Pfam" id="PF01127">
    <property type="entry name" value="Sdh_cyt"/>
    <property type="match status" value="1"/>
</dbReference>
<keyword evidence="4" id="KW-0479">Metal-binding</keyword>
<comment type="caution">
    <text evidence="9">The sequence shown here is derived from an EMBL/GenBank/DDBJ whole genome shotgun (WGS) entry which is preliminary data.</text>
</comment>
<dbReference type="Gene3D" id="1.20.1300.10">
    <property type="entry name" value="Fumarate reductase/succinate dehydrogenase, transmembrane subunit"/>
    <property type="match status" value="1"/>
</dbReference>
<evidence type="ECO:0000256" key="6">
    <source>
        <dbReference type="ARBA" id="ARBA00023004"/>
    </source>
</evidence>
<keyword evidence="10" id="KW-1185">Reference proteome</keyword>
<dbReference type="Proteomes" id="UP000437709">
    <property type="component" value="Unassembled WGS sequence"/>
</dbReference>
<evidence type="ECO:0000256" key="4">
    <source>
        <dbReference type="ARBA" id="ARBA00022723"/>
    </source>
</evidence>
<protein>
    <submittedName>
        <fullName evidence="9">Succinate dehydrogenase</fullName>
    </submittedName>
</protein>
<organism evidence="9 10">
    <name type="scientific">Georgenia subflava</name>
    <dbReference type="NCBI Taxonomy" id="1622177"/>
    <lineage>
        <taxon>Bacteria</taxon>
        <taxon>Bacillati</taxon>
        <taxon>Actinomycetota</taxon>
        <taxon>Actinomycetes</taxon>
        <taxon>Micrococcales</taxon>
        <taxon>Bogoriellaceae</taxon>
        <taxon>Georgenia</taxon>
    </lineage>
</organism>
<gene>
    <name evidence="9" type="ORF">GB881_02880</name>
</gene>
<feature type="transmembrane region" description="Helical" evidence="8">
    <location>
        <begin position="70"/>
        <end position="93"/>
    </location>
</feature>
<keyword evidence="6" id="KW-0408">Iron</keyword>
<feature type="transmembrane region" description="Helical" evidence="8">
    <location>
        <begin position="121"/>
        <end position="142"/>
    </location>
</feature>
<dbReference type="InterPro" id="IPR011138">
    <property type="entry name" value="Cytochrome_b-558"/>
</dbReference>
<evidence type="ECO:0000313" key="10">
    <source>
        <dbReference type="Proteomes" id="UP000437709"/>
    </source>
</evidence>
<dbReference type="CDD" id="cd03498">
    <property type="entry name" value="SQR_TypeB_2_TM"/>
    <property type="match status" value="1"/>
</dbReference>
<sequence length="229" mass="25539">MITRTVRTRRASRTSVGMKIAMAATGVIFLGFVLAHMYGNLKVFAGQEAFDDYAHHLRILGEPYVPYSGFLWIMRIVLLVSLLVHVWSAMVLWRQAHRARTTRYTVFKPVQATWSSRTMRWGGLAVLLFVVFHLLQFTTLTIEVGGSFESPYDRVVAAFETWYITALYAAAMAALGMHLRHGIWSAVQTLGWSTRRREPAIKATALVIAVATVAGFLAPPVAILLGLLS</sequence>
<feature type="transmembrane region" description="Helical" evidence="8">
    <location>
        <begin position="162"/>
        <end position="179"/>
    </location>
</feature>
<dbReference type="EMBL" id="WHPC01000005">
    <property type="protein sequence ID" value="MPV36002.1"/>
    <property type="molecule type" value="Genomic_DNA"/>
</dbReference>
<evidence type="ECO:0000256" key="1">
    <source>
        <dbReference type="ARBA" id="ARBA00004370"/>
    </source>
</evidence>
<dbReference type="RefSeq" id="WP_152193218.1">
    <property type="nucleotide sequence ID" value="NZ_VUKD01000001.1"/>
</dbReference>
<evidence type="ECO:0000256" key="3">
    <source>
        <dbReference type="ARBA" id="ARBA00022692"/>
    </source>
</evidence>
<dbReference type="InterPro" id="IPR034804">
    <property type="entry name" value="SQR/QFR_C/D"/>
</dbReference>
<feature type="transmembrane region" description="Helical" evidence="8">
    <location>
        <begin position="20"/>
        <end position="38"/>
    </location>
</feature>
<keyword evidence="5 8" id="KW-1133">Transmembrane helix</keyword>
<dbReference type="NCBIfam" id="TIGR02046">
    <property type="entry name" value="sdhC_b558_fam"/>
    <property type="match status" value="1"/>
</dbReference>
<dbReference type="GO" id="GO:0016020">
    <property type="term" value="C:membrane"/>
    <property type="evidence" value="ECO:0007669"/>
    <property type="project" value="UniProtKB-SubCell"/>
</dbReference>
<evidence type="ECO:0000256" key="8">
    <source>
        <dbReference type="SAM" id="Phobius"/>
    </source>
</evidence>
<keyword evidence="2" id="KW-0349">Heme</keyword>
<feature type="transmembrane region" description="Helical" evidence="8">
    <location>
        <begin position="200"/>
        <end position="228"/>
    </location>
</feature>
<keyword evidence="3 8" id="KW-0812">Transmembrane</keyword>